<dbReference type="Proteomes" id="UP001292094">
    <property type="component" value="Unassembled WGS sequence"/>
</dbReference>
<keyword evidence="3" id="KW-1185">Reference proteome</keyword>
<feature type="region of interest" description="Disordered" evidence="1">
    <location>
        <begin position="1"/>
        <end position="55"/>
    </location>
</feature>
<gene>
    <name evidence="2" type="ORF">Pmani_019612</name>
</gene>
<protein>
    <submittedName>
        <fullName evidence="2">Uncharacterized protein</fullName>
    </submittedName>
</protein>
<evidence type="ECO:0000313" key="2">
    <source>
        <dbReference type="EMBL" id="KAK4308698.1"/>
    </source>
</evidence>
<accession>A0AAE1PHY1</accession>
<organism evidence="2 3">
    <name type="scientific">Petrolisthes manimaculis</name>
    <dbReference type="NCBI Taxonomy" id="1843537"/>
    <lineage>
        <taxon>Eukaryota</taxon>
        <taxon>Metazoa</taxon>
        <taxon>Ecdysozoa</taxon>
        <taxon>Arthropoda</taxon>
        <taxon>Crustacea</taxon>
        <taxon>Multicrustacea</taxon>
        <taxon>Malacostraca</taxon>
        <taxon>Eumalacostraca</taxon>
        <taxon>Eucarida</taxon>
        <taxon>Decapoda</taxon>
        <taxon>Pleocyemata</taxon>
        <taxon>Anomura</taxon>
        <taxon>Galatheoidea</taxon>
        <taxon>Porcellanidae</taxon>
        <taxon>Petrolisthes</taxon>
    </lineage>
</organism>
<sequence length="76" mass="8386">MRGPTYDDGYITRKMTQIPGPTFSSPSYGRPSATGYMQSLSSYPDSTTGTIPNSDLYPQDPYMFDYAPRVKGTSKS</sequence>
<comment type="caution">
    <text evidence="2">The sequence shown here is derived from an EMBL/GenBank/DDBJ whole genome shotgun (WGS) entry which is preliminary data.</text>
</comment>
<feature type="compositionally biased region" description="Polar residues" evidence="1">
    <location>
        <begin position="35"/>
        <end position="53"/>
    </location>
</feature>
<evidence type="ECO:0000256" key="1">
    <source>
        <dbReference type="SAM" id="MobiDB-lite"/>
    </source>
</evidence>
<dbReference type="EMBL" id="JAWZYT010001854">
    <property type="protein sequence ID" value="KAK4308698.1"/>
    <property type="molecule type" value="Genomic_DNA"/>
</dbReference>
<evidence type="ECO:0000313" key="3">
    <source>
        <dbReference type="Proteomes" id="UP001292094"/>
    </source>
</evidence>
<proteinExistence type="predicted"/>
<reference evidence="2" key="1">
    <citation type="submission" date="2023-11" db="EMBL/GenBank/DDBJ databases">
        <title>Genome assemblies of two species of porcelain crab, Petrolisthes cinctipes and Petrolisthes manimaculis (Anomura: Porcellanidae).</title>
        <authorList>
            <person name="Angst P."/>
        </authorList>
    </citation>
    <scope>NUCLEOTIDE SEQUENCE</scope>
    <source>
        <strain evidence="2">PB745_02</strain>
        <tissue evidence="2">Gill</tissue>
    </source>
</reference>
<name>A0AAE1PHY1_9EUCA</name>
<dbReference type="AlphaFoldDB" id="A0AAE1PHY1"/>